<evidence type="ECO:0000313" key="2">
    <source>
        <dbReference type="EMBL" id="NYJ33447.1"/>
    </source>
</evidence>
<feature type="transmembrane region" description="Helical" evidence="1">
    <location>
        <begin position="33"/>
        <end position="55"/>
    </location>
</feature>
<sequence length="64" mass="6469">MQAGRLIKVAVCLALAAVVGTLSKLDGAGAYTIAIHVIVTFISTAGALPFLEHLLGLAGCCSKE</sequence>
<accession>A0A7Z0EK55</accession>
<evidence type="ECO:0000256" key="1">
    <source>
        <dbReference type="SAM" id="Phobius"/>
    </source>
</evidence>
<comment type="caution">
    <text evidence="2">The sequence shown here is derived from an EMBL/GenBank/DDBJ whole genome shotgun (WGS) entry which is preliminary data.</text>
</comment>
<dbReference type="Proteomes" id="UP000572051">
    <property type="component" value="Unassembled WGS sequence"/>
</dbReference>
<reference evidence="2 3" key="1">
    <citation type="submission" date="2020-07" db="EMBL/GenBank/DDBJ databases">
        <title>Sequencing the genomes of 1000 actinobacteria strains.</title>
        <authorList>
            <person name="Klenk H.-P."/>
        </authorList>
    </citation>
    <scope>NUCLEOTIDE SEQUENCE [LARGE SCALE GENOMIC DNA]</scope>
    <source>
        <strain evidence="2 3">DSM 44442</strain>
    </source>
</reference>
<dbReference type="EMBL" id="JACCFS010000001">
    <property type="protein sequence ID" value="NYJ33447.1"/>
    <property type="molecule type" value="Genomic_DNA"/>
</dbReference>
<dbReference type="AlphaFoldDB" id="A0A7Z0EK55"/>
<protein>
    <submittedName>
        <fullName evidence="2">Uncharacterized protein</fullName>
    </submittedName>
</protein>
<proteinExistence type="predicted"/>
<keyword evidence="1" id="KW-0472">Membrane</keyword>
<dbReference type="RefSeq" id="WP_179821627.1">
    <property type="nucleotide sequence ID" value="NZ_JACCFS010000001.1"/>
</dbReference>
<gene>
    <name evidence="2" type="ORF">HNR10_001328</name>
</gene>
<evidence type="ECO:0000313" key="3">
    <source>
        <dbReference type="Proteomes" id="UP000572051"/>
    </source>
</evidence>
<keyword evidence="1" id="KW-1133">Transmembrane helix</keyword>
<keyword evidence="3" id="KW-1185">Reference proteome</keyword>
<keyword evidence="1" id="KW-0812">Transmembrane</keyword>
<organism evidence="2 3">
    <name type="scientific">Nocardiopsis aegyptia</name>
    <dbReference type="NCBI Taxonomy" id="220378"/>
    <lineage>
        <taxon>Bacteria</taxon>
        <taxon>Bacillati</taxon>
        <taxon>Actinomycetota</taxon>
        <taxon>Actinomycetes</taxon>
        <taxon>Streptosporangiales</taxon>
        <taxon>Nocardiopsidaceae</taxon>
        <taxon>Nocardiopsis</taxon>
    </lineage>
</organism>
<name>A0A7Z0EK55_9ACTN</name>